<feature type="domain" description="At1g61320/AtMIF1 LRR" evidence="1">
    <location>
        <begin position="37"/>
        <end position="73"/>
    </location>
</feature>
<proteinExistence type="predicted"/>
<evidence type="ECO:0000313" key="3">
    <source>
        <dbReference type="Proteomes" id="UP000244336"/>
    </source>
</evidence>
<dbReference type="InterPro" id="IPR032675">
    <property type="entry name" value="LRR_dom_sf"/>
</dbReference>
<dbReference type="Gene3D" id="3.80.10.10">
    <property type="entry name" value="Ribonuclease Inhibitor"/>
    <property type="match status" value="1"/>
</dbReference>
<evidence type="ECO:0000313" key="2">
    <source>
        <dbReference type="EMBL" id="PUZ71935.1"/>
    </source>
</evidence>
<dbReference type="EMBL" id="CM009750">
    <property type="protein sequence ID" value="PUZ71935.1"/>
    <property type="molecule type" value="Genomic_DNA"/>
</dbReference>
<dbReference type="OrthoDB" id="600819at2759"/>
<keyword evidence="3" id="KW-1185">Reference proteome</keyword>
<evidence type="ECO:0000259" key="1">
    <source>
        <dbReference type="Pfam" id="PF23622"/>
    </source>
</evidence>
<name>A0A2T7EVS4_9POAL</name>
<dbReference type="Proteomes" id="UP000244336">
    <property type="component" value="Chromosome 2"/>
</dbReference>
<sequence>MPMRDAAQAACVSRAFLHSWKSHPNLDFNFSSKVDHILRKHSGIGVKKLKIHMFKFCNAKDSCYLDSWLQTALFLHPISELGCLRTLTRPHLSHVFIKEGELRSLLSSSLALDQFEIMYCGGIVCLKVPCMLQRLSQLMVFECSRLRVIDCEAPNISSFSFTGGHRVKLSLGETLQMKNLHMSFSGAVRYTRVELPSSMPNLETATIHSRSEIADTPMLHSKYVHLKNLSIALIAVTFPPTYDYFSLASLETFLLDVSCRYSYYPSDLRQMREQHHHKLKSVEILGFTSSKSLIELACHAAENVTCLERLTLEAHQSPLRCYLTDHNCSKCSTLPIDVLMEAQRALFAIRAYVEPKVPSAVKLDIVEPCRRCHASELTFLG</sequence>
<dbReference type="InterPro" id="IPR055357">
    <property type="entry name" value="LRR_At1g61320_AtMIF1"/>
</dbReference>
<dbReference type="STRING" id="1504633.A0A2T7EVS4"/>
<dbReference type="InterPro" id="IPR053772">
    <property type="entry name" value="At1g61320/At1g61330-like"/>
</dbReference>
<reference evidence="2 3" key="1">
    <citation type="submission" date="2018-04" db="EMBL/GenBank/DDBJ databases">
        <title>WGS assembly of Panicum hallii var. hallii HAL2.</title>
        <authorList>
            <person name="Lovell J."/>
            <person name="Jenkins J."/>
            <person name="Lowry D."/>
            <person name="Mamidi S."/>
            <person name="Sreedasyam A."/>
            <person name="Weng X."/>
            <person name="Barry K."/>
            <person name="Bonette J."/>
            <person name="Campitelli B."/>
            <person name="Daum C."/>
            <person name="Gordon S."/>
            <person name="Gould B."/>
            <person name="Lipzen A."/>
            <person name="MacQueen A."/>
            <person name="Palacio-Mejia J."/>
            <person name="Plott C."/>
            <person name="Shakirov E."/>
            <person name="Shu S."/>
            <person name="Yoshinaga Y."/>
            <person name="Zane M."/>
            <person name="Rokhsar D."/>
            <person name="Grimwood J."/>
            <person name="Schmutz J."/>
            <person name="Juenger T."/>
        </authorList>
    </citation>
    <scope>NUCLEOTIDE SEQUENCE [LARGE SCALE GENOMIC DNA]</scope>
    <source>
        <strain evidence="3">cv. HAL2</strain>
    </source>
</reference>
<feature type="domain" description="At1g61320/AtMIF1 LRR" evidence="1">
    <location>
        <begin position="75"/>
        <end position="369"/>
    </location>
</feature>
<organism evidence="2 3">
    <name type="scientific">Panicum hallii var. hallii</name>
    <dbReference type="NCBI Taxonomy" id="1504633"/>
    <lineage>
        <taxon>Eukaryota</taxon>
        <taxon>Viridiplantae</taxon>
        <taxon>Streptophyta</taxon>
        <taxon>Embryophyta</taxon>
        <taxon>Tracheophyta</taxon>
        <taxon>Spermatophyta</taxon>
        <taxon>Magnoliopsida</taxon>
        <taxon>Liliopsida</taxon>
        <taxon>Poales</taxon>
        <taxon>Poaceae</taxon>
        <taxon>PACMAD clade</taxon>
        <taxon>Panicoideae</taxon>
        <taxon>Panicodae</taxon>
        <taxon>Paniceae</taxon>
        <taxon>Panicinae</taxon>
        <taxon>Panicum</taxon>
        <taxon>Panicum sect. Panicum</taxon>
    </lineage>
</organism>
<dbReference type="Pfam" id="PF23622">
    <property type="entry name" value="LRR_At1g61320_AtMIF1"/>
    <property type="match status" value="2"/>
</dbReference>
<dbReference type="PANTHER" id="PTHR34145:SF7">
    <property type="entry name" value="F-BOX_LRR-REPEAT PROTEIN"/>
    <property type="match status" value="1"/>
</dbReference>
<dbReference type="AlphaFoldDB" id="A0A2T7EVS4"/>
<dbReference type="PANTHER" id="PTHR34145">
    <property type="entry name" value="OS02G0105600 PROTEIN"/>
    <property type="match status" value="1"/>
</dbReference>
<dbReference type="Gramene" id="PUZ71935">
    <property type="protein sequence ID" value="PUZ71935"/>
    <property type="gene ID" value="GQ55_2G353400"/>
</dbReference>
<accession>A0A2T7EVS4</accession>
<protein>
    <recommendedName>
        <fullName evidence="1">At1g61320/AtMIF1 LRR domain-containing protein</fullName>
    </recommendedName>
</protein>
<gene>
    <name evidence="2" type="ORF">GQ55_2G353400</name>
</gene>